<dbReference type="InterPro" id="IPR032118">
    <property type="entry name" value="Phage_holin_HP1"/>
</dbReference>
<reference evidence="2 4" key="2">
    <citation type="submission" date="2018-06" db="EMBL/GenBank/DDBJ databases">
        <title>Genomic Encyclopedia of Type Strains, Phase III (KMG-III): the genomes of soil and plant-associated and newly described type strains.</title>
        <authorList>
            <person name="Whitman W."/>
        </authorList>
    </citation>
    <scope>NUCLEOTIDE SEQUENCE [LARGE SCALE GENOMIC DNA]</scope>
    <source>
        <strain evidence="2 4">CGMCC 1.15366</strain>
    </source>
</reference>
<sequence length="100" mass="10973">MPTRVTSTVMDKAISTSSYAFSGVTAAGGMLSLNNIALLAGIFFAALTFLLNVWYQRRKARIAEELAQLDREFHEARMASLVENVCEAVNNLSETQNAKD</sequence>
<protein>
    <submittedName>
        <fullName evidence="2">Holin family HP1 protein</fullName>
    </submittedName>
</protein>
<evidence type="ECO:0000313" key="4">
    <source>
        <dbReference type="Proteomes" id="UP000249203"/>
    </source>
</evidence>
<accession>A0A327X408</accession>
<reference evidence="3 5" key="1">
    <citation type="journal article" date="2018" name="Front. Microbiol.">
        <title>Genome-Based Analysis Reveals the Taxonomy and Diversity of the Family Idiomarinaceae.</title>
        <authorList>
            <person name="Liu Y."/>
            <person name="Lai Q."/>
            <person name="Shao Z."/>
        </authorList>
    </citation>
    <scope>NUCLEOTIDE SEQUENCE [LARGE SCALE GENOMIC DNA]</scope>
    <source>
        <strain evidence="3 5">CF12-14</strain>
    </source>
</reference>
<evidence type="ECO:0000313" key="2">
    <source>
        <dbReference type="EMBL" id="RAK01615.1"/>
    </source>
</evidence>
<keyword evidence="1" id="KW-0812">Transmembrane</keyword>
<evidence type="ECO:0000256" key="1">
    <source>
        <dbReference type="SAM" id="Phobius"/>
    </source>
</evidence>
<proteinExistence type="predicted"/>
<gene>
    <name evidence="2" type="ORF">B0I24_101238</name>
    <name evidence="3" type="ORF">CWE07_01140</name>
</gene>
<comment type="caution">
    <text evidence="2">The sequence shown here is derived from an EMBL/GenBank/DDBJ whole genome shotgun (WGS) entry which is preliminary data.</text>
</comment>
<dbReference type="EMBL" id="PIPK01000001">
    <property type="protein sequence ID" value="RUO28441.1"/>
    <property type="molecule type" value="Genomic_DNA"/>
</dbReference>
<name>A0A327X408_9GAMM</name>
<keyword evidence="1" id="KW-0472">Membrane</keyword>
<dbReference type="AlphaFoldDB" id="A0A327X408"/>
<dbReference type="Proteomes" id="UP000287865">
    <property type="component" value="Unassembled WGS sequence"/>
</dbReference>
<dbReference type="Proteomes" id="UP000249203">
    <property type="component" value="Unassembled WGS sequence"/>
</dbReference>
<feature type="transmembrane region" description="Helical" evidence="1">
    <location>
        <begin position="36"/>
        <end position="55"/>
    </location>
</feature>
<keyword evidence="5" id="KW-1185">Reference proteome</keyword>
<organism evidence="2 4">
    <name type="scientific">Aliidiomarina maris</name>
    <dbReference type="NCBI Taxonomy" id="531312"/>
    <lineage>
        <taxon>Bacteria</taxon>
        <taxon>Pseudomonadati</taxon>
        <taxon>Pseudomonadota</taxon>
        <taxon>Gammaproteobacteria</taxon>
        <taxon>Alteromonadales</taxon>
        <taxon>Idiomarinaceae</taxon>
        <taxon>Aliidiomarina</taxon>
    </lineage>
</organism>
<dbReference type="EMBL" id="QLMD01000001">
    <property type="protein sequence ID" value="RAK01615.1"/>
    <property type="molecule type" value="Genomic_DNA"/>
</dbReference>
<keyword evidence="1" id="KW-1133">Transmembrane helix</keyword>
<evidence type="ECO:0000313" key="3">
    <source>
        <dbReference type="EMBL" id="RUO28441.1"/>
    </source>
</evidence>
<evidence type="ECO:0000313" key="5">
    <source>
        <dbReference type="Proteomes" id="UP000287865"/>
    </source>
</evidence>
<dbReference type="Pfam" id="PF16080">
    <property type="entry name" value="Phage_holin_2_3"/>
    <property type="match status" value="1"/>
</dbReference>